<dbReference type="AlphaFoldDB" id="A0A7X2IJ07"/>
<name>A0A7X2IJ07_9BURK</name>
<protein>
    <submittedName>
        <fullName evidence="2">SagB/ThcOx family dehydrogenase</fullName>
    </submittedName>
</protein>
<accession>A0A7X2IJ07</accession>
<keyword evidence="3" id="KW-1185">Reference proteome</keyword>
<evidence type="ECO:0000313" key="3">
    <source>
        <dbReference type="Proteomes" id="UP000446768"/>
    </source>
</evidence>
<sequence>MENRQPAPADVPLIGLQAFALDADFSAQGIALHNILRQRHSQRQIAPDPLPQYRLSRLLWAACGCNRDGAQLRTASSICGGVAIDLYVAMAGGLYRFDATRMVLARCSEEDLRSCGGDGAPVAPLELIYVADPARMAGVPAQDRQWQAALDAGFMAQNVSLFCTAEDLATYMQVPPDRAALAKAMKLGGGECVLLLQPVGMPRDAAPRDPWM</sequence>
<dbReference type="EMBL" id="WKJJ01000001">
    <property type="protein sequence ID" value="MRV70358.1"/>
    <property type="molecule type" value="Genomic_DNA"/>
</dbReference>
<evidence type="ECO:0000259" key="1">
    <source>
        <dbReference type="Pfam" id="PF00881"/>
    </source>
</evidence>
<evidence type="ECO:0000313" key="2">
    <source>
        <dbReference type="EMBL" id="MRV70358.1"/>
    </source>
</evidence>
<dbReference type="InterPro" id="IPR052544">
    <property type="entry name" value="Bacteriocin_Proc_Enz"/>
</dbReference>
<dbReference type="Proteomes" id="UP000446768">
    <property type="component" value="Unassembled WGS sequence"/>
</dbReference>
<organism evidence="2 3">
    <name type="scientific">Pseudoduganella rivuli</name>
    <dbReference type="NCBI Taxonomy" id="2666085"/>
    <lineage>
        <taxon>Bacteria</taxon>
        <taxon>Pseudomonadati</taxon>
        <taxon>Pseudomonadota</taxon>
        <taxon>Betaproteobacteria</taxon>
        <taxon>Burkholderiales</taxon>
        <taxon>Oxalobacteraceae</taxon>
        <taxon>Telluria group</taxon>
        <taxon>Pseudoduganella</taxon>
    </lineage>
</organism>
<feature type="domain" description="Nitroreductase" evidence="1">
    <location>
        <begin position="36"/>
        <end position="200"/>
    </location>
</feature>
<proteinExistence type="predicted"/>
<dbReference type="GO" id="GO:0016491">
    <property type="term" value="F:oxidoreductase activity"/>
    <property type="evidence" value="ECO:0007669"/>
    <property type="project" value="InterPro"/>
</dbReference>
<dbReference type="Gene3D" id="3.40.109.10">
    <property type="entry name" value="NADH Oxidase"/>
    <property type="match status" value="1"/>
</dbReference>
<dbReference type="InterPro" id="IPR029479">
    <property type="entry name" value="Nitroreductase"/>
</dbReference>
<dbReference type="PANTHER" id="PTHR43745:SF2">
    <property type="entry name" value="NITROREDUCTASE MJ1384-RELATED"/>
    <property type="match status" value="1"/>
</dbReference>
<dbReference type="InterPro" id="IPR000415">
    <property type="entry name" value="Nitroreductase-like"/>
</dbReference>
<dbReference type="PANTHER" id="PTHR43745">
    <property type="entry name" value="NITROREDUCTASE MJ1384-RELATED"/>
    <property type="match status" value="1"/>
</dbReference>
<reference evidence="2 3" key="1">
    <citation type="submission" date="2019-11" db="EMBL/GenBank/DDBJ databases">
        <title>Novel species isolated from a subtropical stream in China.</title>
        <authorList>
            <person name="Lu H."/>
        </authorList>
    </citation>
    <scope>NUCLEOTIDE SEQUENCE [LARGE SCALE GENOMIC DNA]</scope>
    <source>
        <strain evidence="2 3">FT92W</strain>
    </source>
</reference>
<dbReference type="Pfam" id="PF00881">
    <property type="entry name" value="Nitroreductase"/>
    <property type="match status" value="1"/>
</dbReference>
<comment type="caution">
    <text evidence="2">The sequence shown here is derived from an EMBL/GenBank/DDBJ whole genome shotgun (WGS) entry which is preliminary data.</text>
</comment>
<gene>
    <name evidence="2" type="ORF">GJ700_01310</name>
</gene>
<dbReference type="SUPFAM" id="SSF55469">
    <property type="entry name" value="FMN-dependent nitroreductase-like"/>
    <property type="match status" value="1"/>
</dbReference>
<dbReference type="RefSeq" id="WP_154370839.1">
    <property type="nucleotide sequence ID" value="NZ_WKJJ01000001.1"/>
</dbReference>